<evidence type="ECO:0000256" key="3">
    <source>
        <dbReference type="ARBA" id="ARBA00022692"/>
    </source>
</evidence>
<evidence type="ECO:0000313" key="9">
    <source>
        <dbReference type="Proteomes" id="UP001160390"/>
    </source>
</evidence>
<dbReference type="SUPFAM" id="SSF103473">
    <property type="entry name" value="MFS general substrate transporter"/>
    <property type="match status" value="1"/>
</dbReference>
<feature type="non-terminal residue" evidence="8">
    <location>
        <position position="1"/>
    </location>
</feature>
<feature type="transmembrane region" description="Helical" evidence="6">
    <location>
        <begin position="162"/>
        <end position="182"/>
    </location>
</feature>
<keyword evidence="2" id="KW-0813">Transport</keyword>
<protein>
    <recommendedName>
        <fullName evidence="7">Major facilitator superfamily (MFS) profile domain-containing protein</fullName>
    </recommendedName>
</protein>
<evidence type="ECO:0000256" key="2">
    <source>
        <dbReference type="ARBA" id="ARBA00022448"/>
    </source>
</evidence>
<dbReference type="AlphaFoldDB" id="A0AA35ME30"/>
<dbReference type="EMBL" id="CABFNP030001263">
    <property type="protein sequence ID" value="CAI6095277.1"/>
    <property type="molecule type" value="Genomic_DNA"/>
</dbReference>
<feature type="transmembrane region" description="Helical" evidence="6">
    <location>
        <begin position="226"/>
        <end position="248"/>
    </location>
</feature>
<dbReference type="PANTHER" id="PTHR43791:SF38">
    <property type="entry name" value="MAJOR FACILITATOR SUPERFAMILY (MFS) PROFILE DOMAIN-CONTAINING PROTEIN"/>
    <property type="match status" value="1"/>
</dbReference>
<dbReference type="InterPro" id="IPR020846">
    <property type="entry name" value="MFS_dom"/>
</dbReference>
<feature type="transmembrane region" description="Helical" evidence="6">
    <location>
        <begin position="456"/>
        <end position="478"/>
    </location>
</feature>
<evidence type="ECO:0000256" key="1">
    <source>
        <dbReference type="ARBA" id="ARBA00004141"/>
    </source>
</evidence>
<keyword evidence="4 6" id="KW-1133">Transmembrane helix</keyword>
<dbReference type="InterPro" id="IPR036259">
    <property type="entry name" value="MFS_trans_sf"/>
</dbReference>
<dbReference type="PROSITE" id="PS50850">
    <property type="entry name" value="MFS"/>
    <property type="match status" value="1"/>
</dbReference>
<dbReference type="Pfam" id="PF07690">
    <property type="entry name" value="MFS_1"/>
    <property type="match status" value="1"/>
</dbReference>
<dbReference type="InterPro" id="IPR011701">
    <property type="entry name" value="MFS"/>
</dbReference>
<feature type="transmembrane region" description="Helical" evidence="6">
    <location>
        <begin position="365"/>
        <end position="384"/>
    </location>
</feature>
<feature type="transmembrane region" description="Helical" evidence="6">
    <location>
        <begin position="390"/>
        <end position="413"/>
    </location>
</feature>
<dbReference type="Proteomes" id="UP001160390">
    <property type="component" value="Unassembled WGS sequence"/>
</dbReference>
<gene>
    <name evidence="8" type="ORF">CCHLO57077_00017155</name>
</gene>
<accession>A0AA35ME30</accession>
<dbReference type="FunFam" id="1.20.1250.20:FF:000013">
    <property type="entry name" value="MFS general substrate transporter"/>
    <property type="match status" value="1"/>
</dbReference>
<evidence type="ECO:0000313" key="8">
    <source>
        <dbReference type="EMBL" id="CAI6095277.1"/>
    </source>
</evidence>
<sequence length="502" mass="55915">VSGDLKMDDINKTNIREGDHESINIQNDTYRGKFGFTDDEVEVALRNYSPDTPLEKKMLRKVDLFQLPILWIMCVMAYVDRSNIGNAMAAGMGAEVGLSDNDYALLISIFFVGYLIWEIPSNMILYRISPSLYLSVLMTLWGGVCCAMSQVRNSRDMIACRFFLGMLEAGFFPGVLYIMSCWYKSNEIGKRFSLFYTAICFSGAASGLIAGAVITGLEGARGISGWRWLFIIEGVITIGIAISSKFVLLDYPHSPSRRLNTDERAMAVARILHDKKDIVVSSDKVLTNWEALKASLVDLRMYVFVVVYICQNSATSISYFIPTVLKSMGYTGTSAQWMTIPVWATGTAVLLVLPYTSDRYRERRWHIVAGLSIAWISAVVGLSLEGHNNIRYAFTCLYIGGLYPTAPLILSWASETLALPAKKRAVSIAVINSISVSSALYSSYFWPSSSAPRYTMGFACVVSLIGVSIITAAWLPVICRYLPKYTTKAMWELYGDVDEQRL</sequence>
<feature type="transmembrane region" description="Helical" evidence="6">
    <location>
        <begin position="334"/>
        <end position="353"/>
    </location>
</feature>
<keyword evidence="3 6" id="KW-0812">Transmembrane</keyword>
<feature type="transmembrane region" description="Helical" evidence="6">
    <location>
        <begin position="62"/>
        <end position="79"/>
    </location>
</feature>
<reference evidence="8" key="1">
    <citation type="submission" date="2023-01" db="EMBL/GenBank/DDBJ databases">
        <authorList>
            <person name="Piombo E."/>
        </authorList>
    </citation>
    <scope>NUCLEOTIDE SEQUENCE</scope>
</reference>
<feature type="transmembrane region" description="Helical" evidence="6">
    <location>
        <begin position="425"/>
        <end position="444"/>
    </location>
</feature>
<dbReference type="GO" id="GO:0016020">
    <property type="term" value="C:membrane"/>
    <property type="evidence" value="ECO:0007669"/>
    <property type="project" value="UniProtKB-SubCell"/>
</dbReference>
<keyword evidence="5 6" id="KW-0472">Membrane</keyword>
<feature type="transmembrane region" description="Helical" evidence="6">
    <location>
        <begin position="194"/>
        <end position="214"/>
    </location>
</feature>
<keyword evidence="9" id="KW-1185">Reference proteome</keyword>
<dbReference type="FunFam" id="1.20.1250.20:FF:000057">
    <property type="entry name" value="MFS general substrate transporter"/>
    <property type="match status" value="1"/>
</dbReference>
<evidence type="ECO:0000259" key="7">
    <source>
        <dbReference type="PROSITE" id="PS50850"/>
    </source>
</evidence>
<dbReference type="GO" id="GO:0022857">
    <property type="term" value="F:transmembrane transporter activity"/>
    <property type="evidence" value="ECO:0007669"/>
    <property type="project" value="InterPro"/>
</dbReference>
<dbReference type="PANTHER" id="PTHR43791">
    <property type="entry name" value="PERMEASE-RELATED"/>
    <property type="match status" value="1"/>
</dbReference>
<name>A0AA35ME30_9HYPO</name>
<feature type="domain" description="Major facilitator superfamily (MFS) profile" evidence="7">
    <location>
        <begin position="66"/>
        <end position="486"/>
    </location>
</feature>
<dbReference type="Gene3D" id="1.20.1250.20">
    <property type="entry name" value="MFS general substrate transporter like domains"/>
    <property type="match status" value="2"/>
</dbReference>
<feature type="transmembrane region" description="Helical" evidence="6">
    <location>
        <begin position="103"/>
        <end position="120"/>
    </location>
</feature>
<evidence type="ECO:0000256" key="4">
    <source>
        <dbReference type="ARBA" id="ARBA00022989"/>
    </source>
</evidence>
<comment type="subcellular location">
    <subcellularLocation>
        <location evidence="1">Membrane</location>
        <topology evidence="1">Multi-pass membrane protein</topology>
    </subcellularLocation>
</comment>
<evidence type="ECO:0000256" key="6">
    <source>
        <dbReference type="SAM" id="Phobius"/>
    </source>
</evidence>
<organism evidence="8 9">
    <name type="scientific">Clonostachys chloroleuca</name>
    <dbReference type="NCBI Taxonomy" id="1926264"/>
    <lineage>
        <taxon>Eukaryota</taxon>
        <taxon>Fungi</taxon>
        <taxon>Dikarya</taxon>
        <taxon>Ascomycota</taxon>
        <taxon>Pezizomycotina</taxon>
        <taxon>Sordariomycetes</taxon>
        <taxon>Hypocreomycetidae</taxon>
        <taxon>Hypocreales</taxon>
        <taxon>Bionectriaceae</taxon>
        <taxon>Clonostachys</taxon>
    </lineage>
</organism>
<feature type="transmembrane region" description="Helical" evidence="6">
    <location>
        <begin position="132"/>
        <end position="150"/>
    </location>
</feature>
<evidence type="ECO:0000256" key="5">
    <source>
        <dbReference type="ARBA" id="ARBA00023136"/>
    </source>
</evidence>
<comment type="caution">
    <text evidence="8">The sequence shown here is derived from an EMBL/GenBank/DDBJ whole genome shotgun (WGS) entry which is preliminary data.</text>
</comment>
<feature type="transmembrane region" description="Helical" evidence="6">
    <location>
        <begin position="301"/>
        <end position="322"/>
    </location>
</feature>
<proteinExistence type="predicted"/>